<dbReference type="Proteomes" id="UP000199642">
    <property type="component" value="Unassembled WGS sequence"/>
</dbReference>
<name>A0A1I2V8P1_9BACT</name>
<sequence>MTEDIKQEQKEFLKEQLWSSTIGAATSRAGNIYKVGTTGEDKKSFKKALHEFVTEMIQNHYEATTLDEPTHLKNIKELKEYTTRFGFVNFRFGHAQKVLNLYLKYLWCLGLVQEPPHFPVDRLIQQKMKIKNPTNWTKNMEEDDYIKVIEEARILATRENFKSIAALELSFYNNL</sequence>
<dbReference type="STRING" id="435880.SAMN04487988_10917"/>
<dbReference type="OrthoDB" id="5458950at2"/>
<dbReference type="EMBL" id="FOPC01000009">
    <property type="protein sequence ID" value="SFG84557.1"/>
    <property type="molecule type" value="Genomic_DNA"/>
</dbReference>
<keyword evidence="2" id="KW-1185">Reference proteome</keyword>
<gene>
    <name evidence="1" type="ORF">SAMN04487988_10917</name>
</gene>
<dbReference type="RefSeq" id="WP_143189537.1">
    <property type="nucleotide sequence ID" value="NZ_FOPC01000009.1"/>
</dbReference>
<protein>
    <submittedName>
        <fullName evidence="1">Uncharacterized protein</fullName>
    </submittedName>
</protein>
<reference evidence="2" key="1">
    <citation type="submission" date="2016-10" db="EMBL/GenBank/DDBJ databases">
        <authorList>
            <person name="Varghese N."/>
            <person name="Submissions S."/>
        </authorList>
    </citation>
    <scope>NUCLEOTIDE SEQUENCE [LARGE SCALE GENOMIC DNA]</scope>
    <source>
        <strain evidence="2">DSM 19315</strain>
    </source>
</reference>
<dbReference type="AlphaFoldDB" id="A0A1I2V8P1"/>
<accession>A0A1I2V8P1</accession>
<evidence type="ECO:0000313" key="1">
    <source>
        <dbReference type="EMBL" id="SFG84557.1"/>
    </source>
</evidence>
<evidence type="ECO:0000313" key="2">
    <source>
        <dbReference type="Proteomes" id="UP000199642"/>
    </source>
</evidence>
<organism evidence="1 2">
    <name type="scientific">Algoriphagus hitonicola</name>
    <dbReference type="NCBI Taxonomy" id="435880"/>
    <lineage>
        <taxon>Bacteria</taxon>
        <taxon>Pseudomonadati</taxon>
        <taxon>Bacteroidota</taxon>
        <taxon>Cytophagia</taxon>
        <taxon>Cytophagales</taxon>
        <taxon>Cyclobacteriaceae</taxon>
        <taxon>Algoriphagus</taxon>
    </lineage>
</organism>
<proteinExistence type="predicted"/>